<dbReference type="AlphaFoldDB" id="A0A2G5K075"/>
<organism evidence="3 4">
    <name type="scientific">Paramylibacter kogurei</name>
    <dbReference type="NCBI Taxonomy" id="1889778"/>
    <lineage>
        <taxon>Bacteria</taxon>
        <taxon>Pseudomonadati</taxon>
        <taxon>Pseudomonadota</taxon>
        <taxon>Alphaproteobacteria</taxon>
        <taxon>Rhodobacterales</taxon>
        <taxon>Paracoccaceae</taxon>
        <taxon>Paramylibacter</taxon>
    </lineage>
</organism>
<sequence length="544" mass="59581">MGFIGTEIGNAIAARLTRFARPAKAFVSYPEPKSIGLPNRGMQLISGNFLFAGELVVVPDGSIWDAEPNTTAFAKDIHGFAWLDDLVALGTKDGKEKSKEWLWYWIEHYGSGAGAGWSPHITGRRVIRWVNHALLLLQGEPTERSVQYFKSLGHQASFLSRRWKAAPVGLPRFEAMVGLVYCGLALETKSNLLEPALRSLGAECQKSIQSDGSIQSRNPEELLQIFTLLTWAAQSLSDAGHIPHREHLLAMERIVPTLRALRLGDGGLAHFHGGGRGRDGLLDQTLADASIRLAAYPLGGMGYARLSQSGVTILVDTGDQPTGALAHNSPLAFELSAGAYPIFVNVGPGHYYGDEWHSASAEVGAHNTVSILGKAPEKNAEMGKNSELDPPVVTHSENEEYQMLVCKHSGYVHTHGLEHFRSIDVARNGRIIRGRDRLVAEGADATNRFDNWMTFHGKYTMPINAHFHIHPDVDAQIGMNGRAVSLHLPDGTVWVFQSKNSKIELQDSAYVEDGRLKMRATKQIVVTSQATDYEGSISWSLTRG</sequence>
<name>A0A2G5K075_9RHOB</name>
<comment type="subcellular location">
    <subcellularLocation>
        <location evidence="1">Cell envelope</location>
    </subcellularLocation>
</comment>
<reference evidence="3 4" key="1">
    <citation type="submission" date="2016-08" db="EMBL/GenBank/DDBJ databases">
        <title>Draft genome of Amylibacter sp. strain 4G11.</title>
        <authorList>
            <person name="Wong S.-K."/>
            <person name="Hamasaki K."/>
            <person name="Yoshizawa S."/>
        </authorList>
    </citation>
    <scope>NUCLEOTIDE SEQUENCE [LARGE SCALE GENOMIC DNA]</scope>
    <source>
        <strain evidence="3 4">4G11</strain>
    </source>
</reference>
<evidence type="ECO:0000313" key="3">
    <source>
        <dbReference type="EMBL" id="PIB22825.1"/>
    </source>
</evidence>
<evidence type="ECO:0000256" key="1">
    <source>
        <dbReference type="ARBA" id="ARBA00004196"/>
    </source>
</evidence>
<feature type="domain" description="Heparinase II/III-like C-terminal" evidence="2">
    <location>
        <begin position="300"/>
        <end position="540"/>
    </location>
</feature>
<dbReference type="GO" id="GO:0030313">
    <property type="term" value="C:cell envelope"/>
    <property type="evidence" value="ECO:0007669"/>
    <property type="project" value="UniProtKB-SubCell"/>
</dbReference>
<keyword evidence="4" id="KW-1185">Reference proteome</keyword>
<accession>A0A2G5K075</accession>
<dbReference type="EMBL" id="MDGM01000015">
    <property type="protein sequence ID" value="PIB22825.1"/>
    <property type="molecule type" value="Genomic_DNA"/>
</dbReference>
<dbReference type="OrthoDB" id="9787373at2"/>
<protein>
    <recommendedName>
        <fullName evidence="2">Heparinase II/III-like C-terminal domain-containing protein</fullName>
    </recommendedName>
</protein>
<dbReference type="InterPro" id="IPR008929">
    <property type="entry name" value="Chondroitin_lyas"/>
</dbReference>
<dbReference type="InterPro" id="IPR012480">
    <property type="entry name" value="Hepar_II_III_C"/>
</dbReference>
<dbReference type="Gene3D" id="2.70.98.70">
    <property type="match status" value="1"/>
</dbReference>
<proteinExistence type="predicted"/>
<gene>
    <name evidence="3" type="ORF">BFP76_09850</name>
</gene>
<dbReference type="Pfam" id="PF07940">
    <property type="entry name" value="Hepar_II_III_C"/>
    <property type="match status" value="1"/>
</dbReference>
<evidence type="ECO:0000259" key="2">
    <source>
        <dbReference type="Pfam" id="PF07940"/>
    </source>
</evidence>
<dbReference type="RefSeq" id="WP_099594605.1">
    <property type="nucleotide sequence ID" value="NZ_MDGM01000015.1"/>
</dbReference>
<comment type="caution">
    <text evidence="3">The sequence shown here is derived from an EMBL/GenBank/DDBJ whole genome shotgun (WGS) entry which is preliminary data.</text>
</comment>
<evidence type="ECO:0000313" key="4">
    <source>
        <dbReference type="Proteomes" id="UP000231516"/>
    </source>
</evidence>
<dbReference type="Proteomes" id="UP000231516">
    <property type="component" value="Unassembled WGS sequence"/>
</dbReference>
<dbReference type="GO" id="GO:0016829">
    <property type="term" value="F:lyase activity"/>
    <property type="evidence" value="ECO:0007669"/>
    <property type="project" value="InterPro"/>
</dbReference>
<dbReference type="Gene3D" id="1.50.10.100">
    <property type="entry name" value="Chondroitin AC/alginate lyase"/>
    <property type="match status" value="1"/>
</dbReference>